<reference evidence="5 6" key="1">
    <citation type="submission" date="2020-10" db="EMBL/GenBank/DDBJ databases">
        <title>Pygocentrus nattereri (red-bellied piranha) genome, fPygNat1, primary haplotype.</title>
        <authorList>
            <person name="Myers G."/>
            <person name="Meyer A."/>
            <person name="Karagic N."/>
            <person name="Pippel M."/>
            <person name="Winkler S."/>
            <person name="Tracey A."/>
            <person name="Wood J."/>
            <person name="Formenti G."/>
            <person name="Howe K."/>
            <person name="Fedrigo O."/>
            <person name="Jarvis E.D."/>
        </authorList>
    </citation>
    <scope>NUCLEOTIDE SEQUENCE [LARGE SCALE GENOMIC DNA]</scope>
</reference>
<dbReference type="AlphaFoldDB" id="A0A3B4CV17"/>
<dbReference type="FunFam" id="2.40.10.10:FF:000057">
    <property type="entry name" value="Zgc:100868"/>
    <property type="match status" value="2"/>
</dbReference>
<evidence type="ECO:0000256" key="1">
    <source>
        <dbReference type="ARBA" id="ARBA00023157"/>
    </source>
</evidence>
<reference evidence="5" key="2">
    <citation type="submission" date="2025-08" db="UniProtKB">
        <authorList>
            <consortium name="Ensembl"/>
        </authorList>
    </citation>
    <scope>IDENTIFICATION</scope>
</reference>
<dbReference type="PROSITE" id="PS50240">
    <property type="entry name" value="TRYPSIN_DOM"/>
    <property type="match status" value="3"/>
</dbReference>
<dbReference type="InterPro" id="IPR043504">
    <property type="entry name" value="Peptidase_S1_PA_chymotrypsin"/>
</dbReference>
<dbReference type="PANTHER" id="PTHR24253">
    <property type="entry name" value="TRANSMEMBRANE PROTEASE SERINE"/>
    <property type="match status" value="1"/>
</dbReference>
<keyword evidence="2" id="KW-0645">Protease</keyword>
<evidence type="ECO:0000256" key="2">
    <source>
        <dbReference type="RuleBase" id="RU363034"/>
    </source>
</evidence>
<organism evidence="5 6">
    <name type="scientific">Pygocentrus nattereri</name>
    <name type="common">Red-bellied piranha</name>
    <dbReference type="NCBI Taxonomy" id="42514"/>
    <lineage>
        <taxon>Eukaryota</taxon>
        <taxon>Metazoa</taxon>
        <taxon>Chordata</taxon>
        <taxon>Craniata</taxon>
        <taxon>Vertebrata</taxon>
        <taxon>Euteleostomi</taxon>
        <taxon>Actinopterygii</taxon>
        <taxon>Neopterygii</taxon>
        <taxon>Teleostei</taxon>
        <taxon>Ostariophysi</taxon>
        <taxon>Characiformes</taxon>
        <taxon>Characoidei</taxon>
        <taxon>Pygocentrus</taxon>
    </lineage>
</organism>
<keyword evidence="6" id="KW-1185">Reference proteome</keyword>
<dbReference type="InterPro" id="IPR001254">
    <property type="entry name" value="Trypsin_dom"/>
</dbReference>
<dbReference type="SUPFAM" id="SSF50494">
    <property type="entry name" value="Trypsin-like serine proteases"/>
    <property type="match status" value="3"/>
</dbReference>
<dbReference type="GO" id="GO:0004252">
    <property type="term" value="F:serine-type endopeptidase activity"/>
    <property type="evidence" value="ECO:0007669"/>
    <property type="project" value="InterPro"/>
</dbReference>
<dbReference type="OMA" id="CEVNGAW"/>
<sequence length="869" mass="93529">MDWVDVLILASLLSHGSYGQLDVCGTTFFNSRIVGGCDAPVGSWPWQASLHYLGEHACGGSLINKEWVLSAAHCFFFTSSSTSSWTVYLGRQNQEGANPNEVSRRVSTIIVHPDYDSNTKDNDVALLKLSTPVSFTSYIRPACLAANNSVFHSGMESWVTGWGNVNEGEPLPSPQTLQEVKVPVIGDRQCRCLYSVEEITNNMICDGLLEGGKDSCQGDSGGPMVSKQNSVWVQAGVVSFGVGCAQPEFPGVYARVSRYQTWISSHISSDPPGFVQFFSSGADPDSTDTCPALPLPVTTGPENSSETNLSPASSAEVCGTTLFSSRIVGGHDATAGSWPWQASLHLGEHFCGGSLINKEWVLSAAHCFEGSSTFEWTVYLGQQNQEGSDPNAVSRNVSVIILHPNYNNDTYDNDVALVKLDSPVSFTEYVRPVCLAAEDSVFNTGTSSWVTGWGEVDQGVPLPSPQTLQEIDIPVIGNRQCNCLYDGGVTNNMICAGLLEGGKDSCQGDSGGPMVSKQNSVWVQAGVISFGVGCAQPEFPGVYARVSRYQTWISSHISSDPPGFVQFLSSGADPDSTYTCPTTASLTTTRALQWRACGEAPLNSRSRGNTTAIDGTWPWMVSLQWDGQHMCSGTLISAEFVMTTALCLSDSPQNASSWTVSLGYQSKRNSSDAFLHSVVVVAITLSNLTHMPNIAVLQLEEPVELSDLIQPVCVDLDSQRSFPLGLTCWVTGYRDGNATGLEVEEQHTTLVDCGGSQSSSEHICTEALFTEEGDLGSVLTCKSGLSWQQAGMIMSVSEGNSIRESRMQVFSRVSEFEDFLQRTVTDLHLYMSKATSAPSIEETTRSQSAASSSSSLFLLSGLLVFCFFI</sequence>
<feature type="signal peptide" evidence="3">
    <location>
        <begin position="1"/>
        <end position="19"/>
    </location>
</feature>
<evidence type="ECO:0000313" key="5">
    <source>
        <dbReference type="Ensembl" id="ENSPNAP00000015240.2"/>
    </source>
</evidence>
<dbReference type="OrthoDB" id="10002959at2759"/>
<accession>A0A3B4CV17</accession>
<dbReference type="Proteomes" id="UP001501920">
    <property type="component" value="Chromosome 13"/>
</dbReference>
<dbReference type="SMART" id="SM00020">
    <property type="entry name" value="Tryp_SPc"/>
    <property type="match status" value="3"/>
</dbReference>
<dbReference type="InterPro" id="IPR018114">
    <property type="entry name" value="TRYPSIN_HIS"/>
</dbReference>
<keyword evidence="2" id="KW-0720">Serine protease</keyword>
<dbReference type="Pfam" id="PF00089">
    <property type="entry name" value="Trypsin"/>
    <property type="match status" value="3"/>
</dbReference>
<dbReference type="PRINTS" id="PR00722">
    <property type="entry name" value="CHYMOTRYPSIN"/>
</dbReference>
<feature type="domain" description="Peptidase S1" evidence="4">
    <location>
        <begin position="33"/>
        <end position="268"/>
    </location>
</feature>
<protein>
    <recommendedName>
        <fullName evidence="4">Peptidase S1 domain-containing protein</fullName>
    </recommendedName>
</protein>
<keyword evidence="3" id="KW-0732">Signal</keyword>
<evidence type="ECO:0000313" key="6">
    <source>
        <dbReference type="Proteomes" id="UP001501920"/>
    </source>
</evidence>
<name>A0A3B4CV17_PYGNA</name>
<keyword evidence="1" id="KW-1015">Disulfide bond</keyword>
<dbReference type="STRING" id="42514.ENSPNAP00000015240"/>
<feature type="chain" id="PRO_5043310330" description="Peptidase S1 domain-containing protein" evidence="3">
    <location>
        <begin position="20"/>
        <end position="869"/>
    </location>
</feature>
<dbReference type="FunFam" id="2.40.10.10:FF:000068">
    <property type="entry name" value="transmembrane protease serine 2"/>
    <property type="match status" value="1"/>
</dbReference>
<feature type="domain" description="Peptidase S1" evidence="4">
    <location>
        <begin position="327"/>
        <end position="558"/>
    </location>
</feature>
<dbReference type="PROSITE" id="PS00134">
    <property type="entry name" value="TRYPSIN_HIS"/>
    <property type="match status" value="2"/>
</dbReference>
<dbReference type="InterPro" id="IPR009003">
    <property type="entry name" value="Peptidase_S1_PA"/>
</dbReference>
<evidence type="ECO:0000259" key="4">
    <source>
        <dbReference type="PROSITE" id="PS50240"/>
    </source>
</evidence>
<feature type="domain" description="Peptidase S1" evidence="4">
    <location>
        <begin position="606"/>
        <end position="825"/>
    </location>
</feature>
<reference evidence="5" key="3">
    <citation type="submission" date="2025-09" db="UniProtKB">
        <authorList>
            <consortium name="Ensembl"/>
        </authorList>
    </citation>
    <scope>IDENTIFICATION</scope>
</reference>
<proteinExistence type="predicted"/>
<dbReference type="PROSITE" id="PS00135">
    <property type="entry name" value="TRYPSIN_SER"/>
    <property type="match status" value="2"/>
</dbReference>
<dbReference type="Ensembl" id="ENSPNAT00000023386.2">
    <property type="protein sequence ID" value="ENSPNAP00000015240.2"/>
    <property type="gene ID" value="ENSPNAG00000021270.2"/>
</dbReference>
<gene>
    <name evidence="5" type="primary">ADGRG6</name>
</gene>
<dbReference type="GO" id="GO:0006508">
    <property type="term" value="P:proteolysis"/>
    <property type="evidence" value="ECO:0007669"/>
    <property type="project" value="UniProtKB-KW"/>
</dbReference>
<dbReference type="PANTHER" id="PTHR24253:SF171">
    <property type="entry name" value="SERINE PROTEASE 56-LIKE"/>
    <property type="match status" value="1"/>
</dbReference>
<dbReference type="CDD" id="cd00190">
    <property type="entry name" value="Tryp_SPc"/>
    <property type="match status" value="2"/>
</dbReference>
<keyword evidence="2" id="KW-0378">Hydrolase</keyword>
<dbReference type="Gene3D" id="2.40.10.10">
    <property type="entry name" value="Trypsin-like serine proteases"/>
    <property type="match status" value="3"/>
</dbReference>
<dbReference type="GeneTree" id="ENSGT00940000163009"/>
<evidence type="ECO:0000256" key="3">
    <source>
        <dbReference type="SAM" id="SignalP"/>
    </source>
</evidence>
<dbReference type="InterPro" id="IPR033116">
    <property type="entry name" value="TRYPSIN_SER"/>
</dbReference>
<dbReference type="InterPro" id="IPR001314">
    <property type="entry name" value="Peptidase_S1A"/>
</dbReference>